<evidence type="ECO:0000256" key="2">
    <source>
        <dbReference type="ARBA" id="ARBA00004429"/>
    </source>
</evidence>
<dbReference type="EMBL" id="CP002745">
    <property type="protein sequence ID" value="AEK62080.1"/>
    <property type="molecule type" value="Genomic_DNA"/>
</dbReference>
<evidence type="ECO:0000256" key="8">
    <source>
        <dbReference type="ARBA" id="ARBA00022692"/>
    </source>
</evidence>
<gene>
    <name evidence="18" type="primary">dctB</name>
    <name evidence="18" type="ordered locus">CFU_2253</name>
</gene>
<reference evidence="18 19" key="5">
    <citation type="journal article" date="2011" name="ISME J.">
        <title>Dual transcriptional profiling of a bacterial/fungal confrontation: Collimonas fungivorans versus Aspergillus niger.</title>
        <authorList>
            <person name="Mela F."/>
            <person name="Fritsche K."/>
            <person name="de Boer W."/>
            <person name="van Veen J.A."/>
            <person name="de Graaff L.H."/>
            <person name="van den Berg M."/>
            <person name="Leveau J.H."/>
        </authorList>
    </citation>
    <scope>NUCLEOTIDE SEQUENCE [LARGE SCALE GENOMIC DNA]</scope>
    <source>
        <strain evidence="18 19">Ter331</strain>
    </source>
</reference>
<dbReference type="PROSITE" id="PS50109">
    <property type="entry name" value="HIS_KIN"/>
    <property type="match status" value="1"/>
</dbReference>
<dbReference type="KEGG" id="cfu:CFU_2253"/>
<organism evidence="18 19">
    <name type="scientific">Collimonas fungivorans (strain Ter331)</name>
    <dbReference type="NCBI Taxonomy" id="1005048"/>
    <lineage>
        <taxon>Bacteria</taxon>
        <taxon>Pseudomonadati</taxon>
        <taxon>Pseudomonadota</taxon>
        <taxon>Betaproteobacteria</taxon>
        <taxon>Burkholderiales</taxon>
        <taxon>Oxalobacteraceae</taxon>
        <taxon>Collimonas</taxon>
    </lineage>
</organism>
<feature type="domain" description="Histidine kinase" evidence="17">
    <location>
        <begin position="447"/>
        <end position="659"/>
    </location>
</feature>
<dbReference type="Pfam" id="PF02518">
    <property type="entry name" value="HATPase_c"/>
    <property type="match status" value="1"/>
</dbReference>
<comment type="catalytic activity">
    <reaction evidence="1">
        <text>ATP + protein L-histidine = ADP + protein N-phospho-L-histidine.</text>
        <dbReference type="EC" id="2.7.13.3"/>
    </reaction>
</comment>
<evidence type="ECO:0000313" key="18">
    <source>
        <dbReference type="EMBL" id="AEK62080.1"/>
    </source>
</evidence>
<dbReference type="HOGENOM" id="CLU_000445_94_2_4"/>
<dbReference type="InterPro" id="IPR017055">
    <property type="entry name" value="Sig_transdc_His_kinase_DctB"/>
</dbReference>
<dbReference type="PRINTS" id="PR00344">
    <property type="entry name" value="BCTRLSENSOR"/>
</dbReference>
<keyword evidence="10" id="KW-0418">Kinase</keyword>
<dbReference type="InterPro" id="IPR029151">
    <property type="entry name" value="Sensor-like_sf"/>
</dbReference>
<keyword evidence="9" id="KW-0547">Nucleotide-binding</keyword>
<dbReference type="EC" id="2.7.13.3" evidence="3"/>
<dbReference type="SUPFAM" id="SSF103190">
    <property type="entry name" value="Sensory domain-like"/>
    <property type="match status" value="1"/>
</dbReference>
<feature type="transmembrane region" description="Helical" evidence="16">
    <location>
        <begin position="355"/>
        <end position="377"/>
    </location>
</feature>
<evidence type="ECO:0000256" key="13">
    <source>
        <dbReference type="ARBA" id="ARBA00023012"/>
    </source>
</evidence>
<evidence type="ECO:0000259" key="17">
    <source>
        <dbReference type="PROSITE" id="PS50109"/>
    </source>
</evidence>
<dbReference type="PIRSF" id="PIRSF036431">
    <property type="entry name" value="STHK_DctB"/>
    <property type="match status" value="1"/>
</dbReference>
<dbReference type="SMART" id="SM00388">
    <property type="entry name" value="HisKA"/>
    <property type="match status" value="1"/>
</dbReference>
<evidence type="ECO:0000256" key="5">
    <source>
        <dbReference type="ARBA" id="ARBA00022519"/>
    </source>
</evidence>
<dbReference type="AlphaFoldDB" id="G0AKF3"/>
<dbReference type="STRING" id="1005048.CFU_2253"/>
<feature type="transmembrane region" description="Helical" evidence="16">
    <location>
        <begin position="49"/>
        <end position="69"/>
    </location>
</feature>
<dbReference type="CDD" id="cd00082">
    <property type="entry name" value="HisKA"/>
    <property type="match status" value="1"/>
</dbReference>
<dbReference type="FunFam" id="1.10.287.130:FF:000049">
    <property type="entry name" value="C4-dicarboxylate transport sensor protein DctB"/>
    <property type="match status" value="1"/>
</dbReference>
<dbReference type="GO" id="GO:0005886">
    <property type="term" value="C:plasma membrane"/>
    <property type="evidence" value="ECO:0007669"/>
    <property type="project" value="UniProtKB-SubCell"/>
</dbReference>
<dbReference type="SUPFAM" id="SSF55874">
    <property type="entry name" value="ATPase domain of HSP90 chaperone/DNA topoisomerase II/histidine kinase"/>
    <property type="match status" value="1"/>
</dbReference>
<sequence>MYRACAHWLSSSLTRCAIRARKVISKTFRLSRMRLLAHLQDHVELKQAAVPPAAGFFIRVAAMTSLLVMLRARKPLVLIVLASVCAAGVVLTTYVVASRKASSDIGEASERQLQIIALDLESVLQKFETLPFALGFQTDVSQALARPDDKLNIQRLNQTLQLIQRQSKVVAIFMLDRNGLTLASSNWDSDTSFIGRDFGFRPYFKEAIKGNPGRFYGIGNTTNVPGYFIAQPIYASAAAHGENAVLGVMAVKIDLTEFEHTWRSSEDPITLVDSSGVVFLSNRPEWKYHSLYPLNGAVQQDLTGTHQYADRTITPVSSLPNRESSGFGQHVTRGIGPLGWQLMLFPSQARIARIAILWTLAAALLLAIAGLFLWALYQRRRRLEERLVSAEYLDRTIAQRTQELLVANHTLEAKYAKLQETEHLLRSTQNKLIQAGKLAMLGQMAAGIAHELNQPLAAIRAFADNAMTFLTRGQADKATENLGHISNASGRMGKIVGQLNGFSRKSHEAVAAIDLSKSIEAAALLLHNEFQTHGASLQIEIRQAARVVGDSVRTEQVLINLLRNALDAVDNAEQKTVSLVLECEGGEAVIRIRDSGPGIPAQVALHLFEPFFTTKPSGKGLGLGLAISSSIVQAMNGRLTANNHSDGGAEFVLRIPLLETVES</sequence>
<keyword evidence="14 16" id="KW-0472">Membrane</keyword>
<dbReference type="Pfam" id="PF00512">
    <property type="entry name" value="HisKA"/>
    <property type="match status" value="1"/>
</dbReference>
<feature type="transmembrane region" description="Helical" evidence="16">
    <location>
        <begin position="76"/>
        <end position="97"/>
    </location>
</feature>
<keyword evidence="4" id="KW-1003">Cell membrane</keyword>
<evidence type="ECO:0000256" key="6">
    <source>
        <dbReference type="ARBA" id="ARBA00022553"/>
    </source>
</evidence>
<evidence type="ECO:0000256" key="7">
    <source>
        <dbReference type="ARBA" id="ARBA00022679"/>
    </source>
</evidence>
<name>G0AKF3_COLFT</name>
<keyword evidence="7 18" id="KW-0808">Transferase</keyword>
<evidence type="ECO:0000256" key="11">
    <source>
        <dbReference type="ARBA" id="ARBA00022840"/>
    </source>
</evidence>
<dbReference type="CDD" id="cd12914">
    <property type="entry name" value="PDC1_DGC_like"/>
    <property type="match status" value="1"/>
</dbReference>
<reference evidence="18 19" key="1">
    <citation type="journal article" date="2004" name="Environ. Microbiol.">
        <title>Phylogeny-function analysis of (meta)genomic libraries: screening for expression of ribosomal RNA genes by large-insert library fluorescent in situ hybridization (LIL-FISH).</title>
        <authorList>
            <person name="Leveau J.H."/>
            <person name="Gerards S."/>
            <person name="de Boer W."/>
            <person name="van Veen J.A."/>
        </authorList>
    </citation>
    <scope>NUCLEOTIDE SEQUENCE [LARGE SCALE GENOMIC DNA]</scope>
    <source>
        <strain evidence="18 19">Ter331</strain>
    </source>
</reference>
<dbReference type="GO" id="GO:0005524">
    <property type="term" value="F:ATP binding"/>
    <property type="evidence" value="ECO:0007669"/>
    <property type="project" value="UniProtKB-KW"/>
</dbReference>
<dbReference type="InterPro" id="IPR036097">
    <property type="entry name" value="HisK_dim/P_sf"/>
</dbReference>
<dbReference type="Pfam" id="PF02743">
    <property type="entry name" value="dCache_1"/>
    <property type="match status" value="1"/>
</dbReference>
<dbReference type="Gene3D" id="6.10.250.3020">
    <property type="match status" value="1"/>
</dbReference>
<dbReference type="InterPro" id="IPR036890">
    <property type="entry name" value="HATPase_C_sf"/>
</dbReference>
<evidence type="ECO:0000256" key="3">
    <source>
        <dbReference type="ARBA" id="ARBA00012438"/>
    </source>
</evidence>
<dbReference type="PANTHER" id="PTHR43065:SF46">
    <property type="entry name" value="C4-DICARBOXYLATE TRANSPORT SENSOR PROTEIN DCTB"/>
    <property type="match status" value="1"/>
</dbReference>
<keyword evidence="5" id="KW-0997">Cell inner membrane</keyword>
<dbReference type="SUPFAM" id="SSF47384">
    <property type="entry name" value="Homodimeric domain of signal transducing histidine kinase"/>
    <property type="match status" value="1"/>
</dbReference>
<reference evidence="18 19" key="2">
    <citation type="journal article" date="2006" name="J. Microbiol. Methods">
        <title>Genomic flank-sequencing of plasposon insertion sites for rapid identification of functional genes.</title>
        <authorList>
            <person name="Leveau J.H."/>
            <person name="Gerards S."/>
            <person name="Fritsche K."/>
            <person name="Zondag G."/>
            <person name="van Veen J.A."/>
        </authorList>
    </citation>
    <scope>NUCLEOTIDE SEQUENCE [LARGE SCALE GENOMIC DNA]</scope>
    <source>
        <strain evidence="18 19">Ter331</strain>
    </source>
</reference>
<dbReference type="Proteomes" id="UP000008392">
    <property type="component" value="Chromosome"/>
</dbReference>
<dbReference type="SMART" id="SM00387">
    <property type="entry name" value="HATPase_c"/>
    <property type="match status" value="1"/>
</dbReference>
<keyword evidence="19" id="KW-1185">Reference proteome</keyword>
<keyword evidence="6" id="KW-0597">Phosphoprotein</keyword>
<dbReference type="GO" id="GO:0000155">
    <property type="term" value="F:phosphorelay sensor kinase activity"/>
    <property type="evidence" value="ECO:0007669"/>
    <property type="project" value="InterPro"/>
</dbReference>
<evidence type="ECO:0000313" key="19">
    <source>
        <dbReference type="Proteomes" id="UP000008392"/>
    </source>
</evidence>
<keyword evidence="8 16" id="KW-0812">Transmembrane</keyword>
<comment type="subcellular location">
    <subcellularLocation>
        <location evidence="2">Cell inner membrane</location>
        <topology evidence="2">Multi-pass membrane protein</topology>
    </subcellularLocation>
</comment>
<reference evidence="18 19" key="4">
    <citation type="journal article" date="2010" name="Environ. Microbiol.">
        <title>The bacterial genus Collimonas: mycophagy, weathering and other adaptive solutions to life in oligotrophic soil environments.</title>
        <authorList>
            <person name="Leveau J.H."/>
            <person name="Uroz S."/>
            <person name="de Boer W."/>
        </authorList>
    </citation>
    <scope>NUCLEOTIDE SEQUENCE [LARGE SCALE GENOMIC DNA]</scope>
    <source>
        <strain evidence="18 19">Ter331</strain>
    </source>
</reference>
<evidence type="ECO:0000256" key="9">
    <source>
        <dbReference type="ARBA" id="ARBA00022741"/>
    </source>
</evidence>
<dbReference type="Gene3D" id="3.30.450.20">
    <property type="entry name" value="PAS domain"/>
    <property type="match status" value="2"/>
</dbReference>
<proteinExistence type="predicted"/>
<dbReference type="InterPro" id="IPR003594">
    <property type="entry name" value="HATPase_dom"/>
</dbReference>
<evidence type="ECO:0000256" key="16">
    <source>
        <dbReference type="SAM" id="Phobius"/>
    </source>
</evidence>
<dbReference type="InterPro" id="IPR003661">
    <property type="entry name" value="HisK_dim/P_dom"/>
</dbReference>
<dbReference type="eggNOG" id="COG4191">
    <property type="taxonomic scope" value="Bacteria"/>
</dbReference>
<evidence type="ECO:0000256" key="1">
    <source>
        <dbReference type="ARBA" id="ARBA00000085"/>
    </source>
</evidence>
<dbReference type="InterPro" id="IPR005467">
    <property type="entry name" value="His_kinase_dom"/>
</dbReference>
<evidence type="ECO:0000256" key="14">
    <source>
        <dbReference type="ARBA" id="ARBA00023136"/>
    </source>
</evidence>
<keyword evidence="11" id="KW-0067">ATP-binding</keyword>
<accession>G0AKF3</accession>
<dbReference type="PANTHER" id="PTHR43065">
    <property type="entry name" value="SENSOR HISTIDINE KINASE"/>
    <property type="match status" value="1"/>
</dbReference>
<dbReference type="InterPro" id="IPR033479">
    <property type="entry name" value="dCache_1"/>
</dbReference>
<reference evidence="19" key="6">
    <citation type="submission" date="2011-05" db="EMBL/GenBank/DDBJ databases">
        <title>Complete sequence of Collimonas fungivorans Ter331.</title>
        <authorList>
            <person name="Leveau J.H."/>
        </authorList>
    </citation>
    <scope>NUCLEOTIDE SEQUENCE [LARGE SCALE GENOMIC DNA]</scope>
    <source>
        <strain evidence="19">Ter331</strain>
    </source>
</reference>
<keyword evidence="13" id="KW-0902">Two-component regulatory system</keyword>
<keyword evidence="12 16" id="KW-1133">Transmembrane helix</keyword>
<evidence type="ECO:0000256" key="12">
    <source>
        <dbReference type="ARBA" id="ARBA00022989"/>
    </source>
</evidence>
<evidence type="ECO:0000256" key="15">
    <source>
        <dbReference type="ARBA" id="ARBA00073143"/>
    </source>
</evidence>
<evidence type="ECO:0000256" key="4">
    <source>
        <dbReference type="ARBA" id="ARBA00022475"/>
    </source>
</evidence>
<reference evidence="18 19" key="3">
    <citation type="journal article" date="2008" name="FEMS Microbiol. Ecol.">
        <title>Identification and characterization of genes underlying chitinolysis in Collimonas fungivorans Ter331.</title>
        <authorList>
            <person name="Fritsche K."/>
            <person name="de Boer W."/>
            <person name="Gerards S."/>
            <person name="van den Berg M."/>
            <person name="van Veen J.A."/>
            <person name="Leveau J.H."/>
        </authorList>
    </citation>
    <scope>NUCLEOTIDE SEQUENCE [LARGE SCALE GENOMIC DNA]</scope>
    <source>
        <strain evidence="18 19">Ter331</strain>
    </source>
</reference>
<evidence type="ECO:0000256" key="10">
    <source>
        <dbReference type="ARBA" id="ARBA00022777"/>
    </source>
</evidence>
<protein>
    <recommendedName>
        <fullName evidence="15">C4-dicarboxylate transport sensor protein DctB</fullName>
        <ecNumber evidence="3">2.7.13.3</ecNumber>
    </recommendedName>
</protein>
<dbReference type="Gene3D" id="1.10.287.130">
    <property type="match status" value="1"/>
</dbReference>
<dbReference type="Gene3D" id="3.30.565.10">
    <property type="entry name" value="Histidine kinase-like ATPase, C-terminal domain"/>
    <property type="match status" value="1"/>
</dbReference>
<dbReference type="InterPro" id="IPR004358">
    <property type="entry name" value="Sig_transdc_His_kin-like_C"/>
</dbReference>